<dbReference type="Proteomes" id="UP000275846">
    <property type="component" value="Unassembled WGS sequence"/>
</dbReference>
<dbReference type="OrthoDB" id="5599753at2759"/>
<dbReference type="GO" id="GO:0008270">
    <property type="term" value="F:zinc ion binding"/>
    <property type="evidence" value="ECO:0007669"/>
    <property type="project" value="TreeGrafter"/>
</dbReference>
<dbReference type="GO" id="GO:0005765">
    <property type="term" value="C:lysosomal membrane"/>
    <property type="evidence" value="ECO:0007669"/>
    <property type="project" value="UniProtKB-SubCell"/>
</dbReference>
<gene>
    <name evidence="10" type="ORF">SSLN_LOCUS10497</name>
</gene>
<dbReference type="Pfam" id="PF10601">
    <property type="entry name" value="zf-LITAF-like"/>
    <property type="match status" value="1"/>
</dbReference>
<reference evidence="12" key="1">
    <citation type="submission" date="2016-06" db="UniProtKB">
        <authorList>
            <consortium name="WormBaseParasite"/>
        </authorList>
    </citation>
    <scope>IDENTIFICATION</scope>
</reference>
<evidence type="ECO:0000313" key="12">
    <source>
        <dbReference type="WBParaSite" id="SSLN_0001090201-mRNA-1"/>
    </source>
</evidence>
<dbReference type="WBParaSite" id="SSLN_0001090201-mRNA-1">
    <property type="protein sequence ID" value="SSLN_0001090201-mRNA-1"/>
    <property type="gene ID" value="SSLN_0001090201"/>
</dbReference>
<dbReference type="AlphaFoldDB" id="A0A183T1Z9"/>
<dbReference type="PANTHER" id="PTHR23292:SF6">
    <property type="entry name" value="FI16602P1-RELATED"/>
    <property type="match status" value="1"/>
</dbReference>
<organism evidence="12">
    <name type="scientific">Schistocephalus solidus</name>
    <name type="common">Tapeworm</name>
    <dbReference type="NCBI Taxonomy" id="70667"/>
    <lineage>
        <taxon>Eukaryota</taxon>
        <taxon>Metazoa</taxon>
        <taxon>Spiralia</taxon>
        <taxon>Lophotrochozoa</taxon>
        <taxon>Platyhelminthes</taxon>
        <taxon>Cestoda</taxon>
        <taxon>Eucestoda</taxon>
        <taxon>Diphyllobothriidea</taxon>
        <taxon>Diphyllobothriidae</taxon>
        <taxon>Schistocephalus</taxon>
    </lineage>
</organism>
<feature type="domain" description="LITAF" evidence="9">
    <location>
        <begin position="3"/>
        <end position="88"/>
    </location>
</feature>
<evidence type="ECO:0000259" key="9">
    <source>
        <dbReference type="PROSITE" id="PS51837"/>
    </source>
</evidence>
<dbReference type="GO" id="GO:0031902">
    <property type="term" value="C:late endosome membrane"/>
    <property type="evidence" value="ECO:0007669"/>
    <property type="project" value="UniProtKB-SubCell"/>
</dbReference>
<evidence type="ECO:0000256" key="2">
    <source>
        <dbReference type="ARBA" id="ARBA00004481"/>
    </source>
</evidence>
<proteinExistence type="inferred from homology"/>
<dbReference type="InterPro" id="IPR006629">
    <property type="entry name" value="LITAF"/>
</dbReference>
<keyword evidence="8" id="KW-1133">Transmembrane helix</keyword>
<keyword evidence="5" id="KW-0479">Metal-binding</keyword>
<evidence type="ECO:0000256" key="7">
    <source>
        <dbReference type="ARBA" id="ARBA00023136"/>
    </source>
</evidence>
<keyword evidence="8" id="KW-0812">Transmembrane</keyword>
<dbReference type="PANTHER" id="PTHR23292">
    <property type="entry name" value="LIPOPOLYSACCHARIDE-INDUCED TUMOR NECROSIS FACTOR-ALPHA FACTOR"/>
    <property type="match status" value="1"/>
</dbReference>
<accession>A0A183T1Z9</accession>
<dbReference type="PROSITE" id="PS51837">
    <property type="entry name" value="LITAF"/>
    <property type="match status" value="1"/>
</dbReference>
<evidence type="ECO:0000256" key="5">
    <source>
        <dbReference type="ARBA" id="ARBA00022723"/>
    </source>
</evidence>
<evidence type="ECO:0000256" key="4">
    <source>
        <dbReference type="ARBA" id="ARBA00005975"/>
    </source>
</evidence>
<comment type="similarity">
    <text evidence="4">Belongs to the CDIP1/LITAF family.</text>
</comment>
<protein>
    <submittedName>
        <fullName evidence="12">LITAF domain-containing protein</fullName>
    </submittedName>
</protein>
<dbReference type="STRING" id="70667.A0A183T1Z9"/>
<keyword evidence="11" id="KW-1185">Reference proteome</keyword>
<evidence type="ECO:0000313" key="10">
    <source>
        <dbReference type="EMBL" id="VDL96882.1"/>
    </source>
</evidence>
<evidence type="ECO:0000256" key="8">
    <source>
        <dbReference type="SAM" id="Phobius"/>
    </source>
</evidence>
<evidence type="ECO:0000256" key="1">
    <source>
        <dbReference type="ARBA" id="ARBA00004414"/>
    </source>
</evidence>
<evidence type="ECO:0000313" key="11">
    <source>
        <dbReference type="Proteomes" id="UP000275846"/>
    </source>
</evidence>
<feature type="transmembrane region" description="Helical" evidence="8">
    <location>
        <begin position="43"/>
        <end position="66"/>
    </location>
</feature>
<reference evidence="10 11" key="2">
    <citation type="submission" date="2018-11" db="EMBL/GenBank/DDBJ databases">
        <authorList>
            <consortium name="Pathogen Informatics"/>
        </authorList>
    </citation>
    <scope>NUCLEOTIDE SEQUENCE [LARGE SCALE GENOMIC DNA]</scope>
    <source>
        <strain evidence="10 11">NST_G2</strain>
    </source>
</reference>
<comment type="subcellular location">
    <subcellularLocation>
        <location evidence="2">Endosome membrane</location>
        <topology evidence="2">Peripheral membrane protein</topology>
    </subcellularLocation>
    <subcellularLocation>
        <location evidence="1">Late endosome membrane</location>
    </subcellularLocation>
    <subcellularLocation>
        <location evidence="3">Lysosome membrane</location>
        <topology evidence="3">Peripheral membrane protein</topology>
        <orientation evidence="3">Cytoplasmic side</orientation>
    </subcellularLocation>
</comment>
<dbReference type="EMBL" id="UYSU01035912">
    <property type="protein sequence ID" value="VDL96882.1"/>
    <property type="molecule type" value="Genomic_DNA"/>
</dbReference>
<keyword evidence="6" id="KW-0862">Zinc</keyword>
<evidence type="ECO:0000256" key="3">
    <source>
        <dbReference type="ARBA" id="ARBA00004630"/>
    </source>
</evidence>
<dbReference type="SMART" id="SM00714">
    <property type="entry name" value="LITAF"/>
    <property type="match status" value="1"/>
</dbReference>
<keyword evidence="7 8" id="KW-0472">Membrane</keyword>
<dbReference type="InterPro" id="IPR037519">
    <property type="entry name" value="LITAF_fam"/>
</dbReference>
<name>A0A183T1Z9_SCHSO</name>
<sequence>FIAPQVVIIEAQPTLGHDPVDAVCSGCNKKIKTNVEYKVGNCTWLSCALIFALLGPCFCFLIPFCIDNYKDAIHTCPQCGQNIGFYKRL</sequence>
<evidence type="ECO:0000256" key="6">
    <source>
        <dbReference type="ARBA" id="ARBA00022833"/>
    </source>
</evidence>